<name>A0AAV8WFK8_9CUCU</name>
<dbReference type="EMBL" id="JANEYG010000002">
    <property type="protein sequence ID" value="KAJ8925216.1"/>
    <property type="molecule type" value="Genomic_DNA"/>
</dbReference>
<dbReference type="Proteomes" id="UP001159042">
    <property type="component" value="Unassembled WGS sequence"/>
</dbReference>
<feature type="compositionally biased region" description="Polar residues" evidence="3">
    <location>
        <begin position="52"/>
        <end position="64"/>
    </location>
</feature>
<keyword evidence="6" id="KW-1185">Reference proteome</keyword>
<dbReference type="Pfam" id="PF00379">
    <property type="entry name" value="Chitin_bind_4"/>
    <property type="match status" value="1"/>
</dbReference>
<evidence type="ECO:0000256" key="3">
    <source>
        <dbReference type="SAM" id="MobiDB-lite"/>
    </source>
</evidence>
<evidence type="ECO:0000313" key="5">
    <source>
        <dbReference type="EMBL" id="KAJ8925216.1"/>
    </source>
</evidence>
<protein>
    <submittedName>
        <fullName evidence="5">Uncharacterized protein</fullName>
    </submittedName>
</protein>
<reference evidence="5 6" key="1">
    <citation type="journal article" date="2023" name="Insect Mol. Biol.">
        <title>Genome sequencing provides insights into the evolution of gene families encoding plant cell wall-degrading enzymes in longhorned beetles.</title>
        <authorList>
            <person name="Shin N.R."/>
            <person name="Okamura Y."/>
            <person name="Kirsch R."/>
            <person name="Pauchet Y."/>
        </authorList>
    </citation>
    <scope>NUCLEOTIDE SEQUENCE [LARGE SCALE GENOMIC DNA]</scope>
    <source>
        <strain evidence="5">EAD_L_NR</strain>
    </source>
</reference>
<dbReference type="GO" id="GO:0062129">
    <property type="term" value="C:chitin-based extracellular matrix"/>
    <property type="evidence" value="ECO:0007669"/>
    <property type="project" value="TreeGrafter"/>
</dbReference>
<dbReference type="GO" id="GO:0008010">
    <property type="term" value="F:structural constituent of chitin-based larval cuticle"/>
    <property type="evidence" value="ECO:0007669"/>
    <property type="project" value="TreeGrafter"/>
</dbReference>
<organism evidence="5 6">
    <name type="scientific">Exocentrus adspersus</name>
    <dbReference type="NCBI Taxonomy" id="1586481"/>
    <lineage>
        <taxon>Eukaryota</taxon>
        <taxon>Metazoa</taxon>
        <taxon>Ecdysozoa</taxon>
        <taxon>Arthropoda</taxon>
        <taxon>Hexapoda</taxon>
        <taxon>Insecta</taxon>
        <taxon>Pterygota</taxon>
        <taxon>Neoptera</taxon>
        <taxon>Endopterygota</taxon>
        <taxon>Coleoptera</taxon>
        <taxon>Polyphaga</taxon>
        <taxon>Cucujiformia</taxon>
        <taxon>Chrysomeloidea</taxon>
        <taxon>Cerambycidae</taxon>
        <taxon>Lamiinae</taxon>
        <taxon>Acanthocinini</taxon>
        <taxon>Exocentrus</taxon>
    </lineage>
</organism>
<dbReference type="InterPro" id="IPR000618">
    <property type="entry name" value="Insect_cuticle"/>
</dbReference>
<dbReference type="AlphaFoldDB" id="A0AAV8WFK8"/>
<feature type="region of interest" description="Disordered" evidence="3">
    <location>
        <begin position="52"/>
        <end position="75"/>
    </location>
</feature>
<gene>
    <name evidence="5" type="ORF">NQ315_001402</name>
</gene>
<feature type="chain" id="PRO_5043563863" evidence="4">
    <location>
        <begin position="17"/>
        <end position="143"/>
    </location>
</feature>
<dbReference type="PROSITE" id="PS51155">
    <property type="entry name" value="CHIT_BIND_RR_2"/>
    <property type="match status" value="1"/>
</dbReference>
<dbReference type="InterPro" id="IPR050468">
    <property type="entry name" value="Cuticle_Struct_Prot"/>
</dbReference>
<evidence type="ECO:0000313" key="6">
    <source>
        <dbReference type="Proteomes" id="UP001159042"/>
    </source>
</evidence>
<feature type="signal peptide" evidence="4">
    <location>
        <begin position="1"/>
        <end position="16"/>
    </location>
</feature>
<dbReference type="PROSITE" id="PS00233">
    <property type="entry name" value="CHIT_BIND_RR_1"/>
    <property type="match status" value="1"/>
</dbReference>
<sequence length="143" mass="14777">MMKLVVFAAVAAVALGASFSGDPKTAQILRQDSDISPDGSYQYGFETDNGIAVQSTGTLGQSNGPDPPAVNAAGSFQYTAPDGQVIQTSYVANENGFQAQGNGLPTPPPIPIAIQRSLEYNEAHPAPPEPQSGQASGPAVKRY</sequence>
<keyword evidence="1 2" id="KW-0193">Cuticle</keyword>
<dbReference type="PRINTS" id="PR00947">
    <property type="entry name" value="CUTICLE"/>
</dbReference>
<dbReference type="PANTHER" id="PTHR10380:SF241">
    <property type="entry name" value="CUTICULAR PROTEIN 47EG-RELATED"/>
    <property type="match status" value="1"/>
</dbReference>
<evidence type="ECO:0000256" key="2">
    <source>
        <dbReference type="PROSITE-ProRule" id="PRU00497"/>
    </source>
</evidence>
<feature type="region of interest" description="Disordered" evidence="3">
    <location>
        <begin position="97"/>
        <end position="143"/>
    </location>
</feature>
<keyword evidence="4" id="KW-0732">Signal</keyword>
<comment type="caution">
    <text evidence="5">The sequence shown here is derived from an EMBL/GenBank/DDBJ whole genome shotgun (WGS) entry which is preliminary data.</text>
</comment>
<evidence type="ECO:0000256" key="4">
    <source>
        <dbReference type="SAM" id="SignalP"/>
    </source>
</evidence>
<dbReference type="PANTHER" id="PTHR10380">
    <property type="entry name" value="CUTICLE PROTEIN"/>
    <property type="match status" value="1"/>
</dbReference>
<evidence type="ECO:0000256" key="1">
    <source>
        <dbReference type="ARBA" id="ARBA00022460"/>
    </source>
</evidence>
<proteinExistence type="predicted"/>
<accession>A0AAV8WFK8</accession>
<dbReference type="InterPro" id="IPR031311">
    <property type="entry name" value="CHIT_BIND_RR_consensus"/>
</dbReference>